<proteinExistence type="predicted"/>
<evidence type="ECO:0000313" key="2">
    <source>
        <dbReference type="EMBL" id="SEP31411.1"/>
    </source>
</evidence>
<dbReference type="Proteomes" id="UP000199126">
    <property type="component" value="Unassembled WGS sequence"/>
</dbReference>
<dbReference type="AlphaFoldDB" id="A0A1H8WUV7"/>
<keyword evidence="3" id="KW-1185">Reference proteome</keyword>
<sequence length="84" mass="9116">MIELIEAGRHTNEEITDEVGATIGMVEAARSGFGDTDDTMDSGPEDTDSDDEGDETDEDDSEKSVMQQRADRLTAEMAEETVLS</sequence>
<gene>
    <name evidence="2" type="ORF">SAMN04487948_1453</name>
</gene>
<evidence type="ECO:0000313" key="3">
    <source>
        <dbReference type="Proteomes" id="UP000199126"/>
    </source>
</evidence>
<accession>A0A1H8WUV7</accession>
<feature type="compositionally biased region" description="Acidic residues" evidence="1">
    <location>
        <begin position="35"/>
        <end position="61"/>
    </location>
</feature>
<evidence type="ECO:0000256" key="1">
    <source>
        <dbReference type="SAM" id="MobiDB-lite"/>
    </source>
</evidence>
<dbReference type="EMBL" id="FODV01000045">
    <property type="protein sequence ID" value="SEP31411.1"/>
    <property type="molecule type" value="Genomic_DNA"/>
</dbReference>
<name>A0A1H8WUV7_9EURY</name>
<protein>
    <submittedName>
        <fullName evidence="2">Uncharacterized protein</fullName>
    </submittedName>
</protein>
<feature type="region of interest" description="Disordered" evidence="1">
    <location>
        <begin position="29"/>
        <end position="84"/>
    </location>
</feature>
<reference evidence="3" key="1">
    <citation type="submission" date="2016-10" db="EMBL/GenBank/DDBJ databases">
        <authorList>
            <person name="Varghese N."/>
            <person name="Submissions S."/>
        </authorList>
    </citation>
    <scope>NUCLEOTIDE SEQUENCE [LARGE SCALE GENOMIC DNA]</scope>
    <source>
        <strain evidence="3">CGMCC 1.10121</strain>
    </source>
</reference>
<organism evidence="2 3">
    <name type="scientific">Halogranum amylolyticum</name>
    <dbReference type="NCBI Taxonomy" id="660520"/>
    <lineage>
        <taxon>Archaea</taxon>
        <taxon>Methanobacteriati</taxon>
        <taxon>Methanobacteriota</taxon>
        <taxon>Stenosarchaea group</taxon>
        <taxon>Halobacteria</taxon>
        <taxon>Halobacteriales</taxon>
        <taxon>Haloferacaceae</taxon>
    </lineage>
</organism>